<evidence type="ECO:0000313" key="1">
    <source>
        <dbReference type="EMBL" id="MFD2548242.1"/>
    </source>
</evidence>
<sequence>MNFLSHYYFERYSPHAERILGALLPDLLKNVDKQYNFHPQRFEEVLFSHPKTRWVSEGWYRHIEVDKLFHSSNFFLQHCHVLRKELDPLLTALPIRASFLAHIAIELLLDHLLIEQQLVNPTRLYEQLDHVQRGTIERYLRVIGDVNVPGFLQFYEQFLSWRYILDYSEVTNLSHSLFNICKRVWAFEVTPVDHHRLTSCLQEYKEKHMGNYVEIFHYIQDKIVYLA</sequence>
<gene>
    <name evidence="1" type="ORF">ACFSR5_11375</name>
</gene>
<proteinExistence type="predicted"/>
<dbReference type="RefSeq" id="WP_380903807.1">
    <property type="nucleotide sequence ID" value="NZ_JBHUEG010000001.1"/>
</dbReference>
<dbReference type="EMBL" id="JBHULR010000004">
    <property type="protein sequence ID" value="MFD2548242.1"/>
    <property type="molecule type" value="Genomic_DNA"/>
</dbReference>
<keyword evidence="2" id="KW-1185">Reference proteome</keyword>
<protein>
    <recommendedName>
        <fullName evidence="3">DUF479 domain-containing protein</fullName>
    </recommendedName>
</protein>
<organism evidence="1 2">
    <name type="scientific">Sphingobacterium suaedae</name>
    <dbReference type="NCBI Taxonomy" id="1686402"/>
    <lineage>
        <taxon>Bacteria</taxon>
        <taxon>Pseudomonadati</taxon>
        <taxon>Bacteroidota</taxon>
        <taxon>Sphingobacteriia</taxon>
        <taxon>Sphingobacteriales</taxon>
        <taxon>Sphingobacteriaceae</taxon>
        <taxon>Sphingobacterium</taxon>
    </lineage>
</organism>
<evidence type="ECO:0000313" key="2">
    <source>
        <dbReference type="Proteomes" id="UP001597545"/>
    </source>
</evidence>
<reference evidence="2" key="1">
    <citation type="journal article" date="2019" name="Int. J. Syst. Evol. Microbiol.">
        <title>The Global Catalogue of Microorganisms (GCM) 10K type strain sequencing project: providing services to taxonomists for standard genome sequencing and annotation.</title>
        <authorList>
            <consortium name="The Broad Institute Genomics Platform"/>
            <consortium name="The Broad Institute Genome Sequencing Center for Infectious Disease"/>
            <person name="Wu L."/>
            <person name="Ma J."/>
        </authorList>
    </citation>
    <scope>NUCLEOTIDE SEQUENCE [LARGE SCALE GENOMIC DNA]</scope>
    <source>
        <strain evidence="2">KCTC 42662</strain>
    </source>
</reference>
<comment type="caution">
    <text evidence="1">The sequence shown here is derived from an EMBL/GenBank/DDBJ whole genome shotgun (WGS) entry which is preliminary data.</text>
</comment>
<accession>A0ABW5KHH7</accession>
<evidence type="ECO:0008006" key="3">
    <source>
        <dbReference type="Google" id="ProtNLM"/>
    </source>
</evidence>
<name>A0ABW5KHH7_9SPHI</name>
<dbReference type="Proteomes" id="UP001597545">
    <property type="component" value="Unassembled WGS sequence"/>
</dbReference>